<dbReference type="InterPro" id="IPR030918">
    <property type="entry name" value="PT_fungal_PKS"/>
</dbReference>
<dbReference type="Gene3D" id="3.40.50.1820">
    <property type="entry name" value="alpha/beta hydrolase"/>
    <property type="match status" value="1"/>
</dbReference>
<dbReference type="InterPro" id="IPR018201">
    <property type="entry name" value="Ketoacyl_synth_AS"/>
</dbReference>
<dbReference type="InterPro" id="IPR014031">
    <property type="entry name" value="Ketoacyl_synth_C"/>
</dbReference>
<feature type="compositionally biased region" description="Low complexity" evidence="5">
    <location>
        <begin position="2022"/>
        <end position="2038"/>
    </location>
</feature>
<feature type="domain" description="Carrier" evidence="6">
    <location>
        <begin position="1729"/>
        <end position="1806"/>
    </location>
</feature>
<feature type="compositionally biased region" description="Low complexity" evidence="5">
    <location>
        <begin position="1931"/>
        <end position="1953"/>
    </location>
</feature>
<dbReference type="KEGG" id="mtm:MYCTH_105482"/>
<evidence type="ECO:0000259" key="6">
    <source>
        <dbReference type="PROSITE" id="PS50075"/>
    </source>
</evidence>
<dbReference type="InterPro" id="IPR014043">
    <property type="entry name" value="Acyl_transferase_dom"/>
</dbReference>
<dbReference type="InterPro" id="IPR016035">
    <property type="entry name" value="Acyl_Trfase/lysoPLipase"/>
</dbReference>
<proteinExistence type="predicted"/>
<dbReference type="InterPro" id="IPR049551">
    <property type="entry name" value="PKS_DH_C"/>
</dbReference>
<dbReference type="NCBIfam" id="TIGR04532">
    <property type="entry name" value="PT_fungal_PKS"/>
    <property type="match status" value="1"/>
</dbReference>
<dbReference type="Gene3D" id="3.40.366.10">
    <property type="entry name" value="Malonyl-Coenzyme A Acyl Carrier Protein, domain 2"/>
    <property type="match status" value="3"/>
</dbReference>
<reference evidence="9 10" key="1">
    <citation type="journal article" date="2011" name="Nat. Biotechnol.">
        <title>Comparative genomic analysis of the thermophilic biomass-degrading fungi Myceliophthora thermophila and Thielavia terrestris.</title>
        <authorList>
            <person name="Berka R.M."/>
            <person name="Grigoriev I.V."/>
            <person name="Otillar R."/>
            <person name="Salamov A."/>
            <person name="Grimwood J."/>
            <person name="Reid I."/>
            <person name="Ishmael N."/>
            <person name="John T."/>
            <person name="Darmond C."/>
            <person name="Moisan M.-C."/>
            <person name="Henrissat B."/>
            <person name="Coutinho P.M."/>
            <person name="Lombard V."/>
            <person name="Natvig D.O."/>
            <person name="Lindquist E."/>
            <person name="Schmutz J."/>
            <person name="Lucas S."/>
            <person name="Harris P."/>
            <person name="Powlowski J."/>
            <person name="Bellemare A."/>
            <person name="Taylor D."/>
            <person name="Butler G."/>
            <person name="de Vries R.P."/>
            <person name="Allijn I.E."/>
            <person name="van den Brink J."/>
            <person name="Ushinsky S."/>
            <person name="Storms R."/>
            <person name="Powell A.J."/>
            <person name="Paulsen I.T."/>
            <person name="Elbourne L.D.H."/>
            <person name="Baker S.E."/>
            <person name="Magnuson J."/>
            <person name="LaBoissiere S."/>
            <person name="Clutterbuck A.J."/>
            <person name="Martinez D."/>
            <person name="Wogulis M."/>
            <person name="de Leon A.L."/>
            <person name="Rey M.W."/>
            <person name="Tsang A."/>
        </authorList>
    </citation>
    <scope>NUCLEOTIDE SEQUENCE [LARGE SCALE GENOMIC DNA]</scope>
    <source>
        <strain evidence="10">ATCC 42464 / BCRC 31852 / DSM 1799</strain>
    </source>
</reference>
<dbReference type="OrthoDB" id="329835at2759"/>
<dbReference type="InterPro" id="IPR020806">
    <property type="entry name" value="PKS_PP-bd"/>
</dbReference>
<dbReference type="GO" id="GO:0004312">
    <property type="term" value="F:fatty acid synthase activity"/>
    <property type="evidence" value="ECO:0007669"/>
    <property type="project" value="TreeGrafter"/>
</dbReference>
<dbReference type="RefSeq" id="XP_003666434.1">
    <property type="nucleotide sequence ID" value="XM_003666386.1"/>
</dbReference>
<dbReference type="InterPro" id="IPR001031">
    <property type="entry name" value="Thioesterase"/>
</dbReference>
<dbReference type="Gene3D" id="3.10.129.110">
    <property type="entry name" value="Polyketide synthase dehydratase"/>
    <property type="match status" value="1"/>
</dbReference>
<dbReference type="SUPFAM" id="SSF47336">
    <property type="entry name" value="ACP-like"/>
    <property type="match status" value="2"/>
</dbReference>
<protein>
    <submittedName>
        <fullName evidence="9">Polyketide synthase</fullName>
    </submittedName>
</protein>
<evidence type="ECO:0000256" key="1">
    <source>
        <dbReference type="ARBA" id="ARBA00022450"/>
    </source>
</evidence>
<keyword evidence="1" id="KW-0596">Phosphopantetheine</keyword>
<sequence length="2356" mass="253121">MAGLSQLIVFGDQAVPYAAELRRFIAKREDFTLAKLLSEAYHALRAEIARLPYSQRTQFPSSSTLTELLNAHCSSSTTPSCALDSALACLHQIAAFVSYFNDTGKKYPKSPSSCLVGTCIGLLSAFAISCSESILDLVDLAPDLILLAFRLGLVVQNRTASVVASGLAAGSSSTTASDSTSVSYAVSGIDGATAASLVDQFCRSRSLAPAARVYVSAVGNGNVTVSGPPAQLRAFLSQHPDLKSARMAMSGLFHSAVLYEPSHIAAVLETLSPRLRRSVGRLDIVSNSEGDPLIIASGMAAEQTLHAILSDILLRPMRWDLVTQRAAELFEKSSSEPSPELDVLPFAAGSVQGLATAIRESRRGGEATVTVADTAGRPRIPSAVAAAAAPGTGSQRDRAKIAIIGYSGRFPEADSNEEFWNLLLAGLDVVKEIPKDRFDPHLYCDPTGKKRNTSGVTMGCFVKHPDLFDARFFGMSPREAEQADPAQRLALMTAYEAMEMAGFVPDSSPSTQRNRIGVFYGTASDDYREVNAGQNVDTYFVPGGSRAFLPARINYHFRFSGPSFDVDTACSSGLAAVHIACNSLWRGDCDVAIAGGTNILTNPDNWAGLDRAHFLTRTGNCKTFDDGADGYCRAESVATVLLKRLDDALLDGDPIQAVILGALTNHSAEAVSITRPHSGAQRAIFSRILESADVDSSDVSYVEMHGTGTQHGDACEMDSVLSVFAPDYSSRRHQPLYLGSAKANVGHAESASGVTSLIKVLLMMEKGQIPRHVGIKTRINRNFPTDLDRRNVRIAMQTTPWPRPEEEAGDAAASSTGRPRRAFVNNFGAAGGNSSVLLEDAPPRRPVSGREDPRPLHVVAVSAKSQSALRRNIRALADHLGANPGTPIGSLAYTTTARRVHYNFRAAVTGRTIDEIRRGLLLAETKEHYATQNGEVPVAFCFTGQGAQYLGMGRRLLEIPQFRSLVANLDEIARLQGFDPVLPVIDGSCSNSSSSSTTTTPLETLLLPPTTVQLAMTCLQMALGKFWISLGLTPKLVVGHSLGEYAAMNIAGVMSDADTIHLVGTRAALLEKHCRVGTHTMLAVRASASEVASLIAARANNRNRHLEICCVNGPEETVVGGPNDEIESFASYLRGMSIKATQLKVQFAFHSAQVEPMLEPFRRSCDGVTFRDPSVPLLSPLLGRVVTAASDLGMPSSYLSRHCRETVNFYDSLRAAKSTGAISDKTVWLEIGPHPTCSNSLKASLASSSSSTTTTTTTRIFPTLRRGEDDWSVLVPTLASLYESGVALSWDDYHRGFKDNLTVLRLPSYRWDLKSYWIPYVHDWCLTKGLPPPVQCNHHELTPKALPAKPKEPFTISVQDLVEEKYGSDESRIVARSDAQHPEFAAILRAHRVNGQPVCSSAVFADMALTLFARLLEKSPVAFDKTDLGVEVRNMVADKSLILNNEPSQLVEMKAQVRWSTRQATFSLSSIDPRSGKQTAHHAKCTGTYSPISGWKTEWGRRQYLVQGRVDHLRQAVDEDDSGVSRIKTGMFYKLFSSLVDYEPPFRGCRELIMRSADFESTAKVKFDNTPAGTADRFKYPPYWLDSLGQITGFTMNANDTLDSNEQVFINHGWENMRLSEPLSDALTYQTYVKMQENGDHRSYVGDVYVFNPLSNRIIAVYEGVTFSAVPRKILDKVLPRPAAGAPATTTTTTSTTTTTTTTAAAAAATGSKPVLMPSPPIAKQQPAATSVAAADKLRAIISEEVGAPIAEVVDSVDLADLGVDSLLALTLSDRILEELGTKVDSASFISGLRFQDLVKLVTGGDQVSVSDAPSSPAAPFIEQGSAVPSPQAVAAKESSRGGRAEAEAAADKLRAIIAEEVGAPIADVVDDVELADLGVDSLLALTMADRILEELDTKVDSSLFISGLKFGDLVRIVTGGATAGGGAGAGISESSSSTSSVSSSTPSMSSSPPSGPQAVLRDEEAVAVPDRSGTDTPLSSPSLSPTPRSDSDCYFVDSRDVDTFTRKPPARPLPPPVFRHSPSSLSASRGGRSGRLPRVASSFATATTDRPRPPSSFTAKLTLAWGDDDDLAAAAEPEPPAFKCPPATSVLLQGDPSAATKTLWLFPDGSGLAISYLDIPDLADDVAVYGLNSPFVKNTDGMDRCRFDDLVSAYLTELRRRQPRGPYLVGGWSAGGLCAYRAAQRLRDQYGEEVAGLVLIDSPRPGGRKRLPARLYDEFVRRGIFGTAPGRKPPPAWLLSHFTGFSSMLDTVDLLPWGGGGGGGGPRRRSLPTWIVWGANGVDEEETIEIRPDDPANMAWLLRRRRPEQLGANGWDALVGGDRIRIEVVQGANHFSLMRKPAVMQLGSFLKKVVS</sequence>
<name>G2QMK9_THET4</name>
<keyword evidence="2" id="KW-0597">Phosphoprotein</keyword>
<dbReference type="GO" id="GO:0044550">
    <property type="term" value="P:secondary metabolite biosynthetic process"/>
    <property type="evidence" value="ECO:0007669"/>
    <property type="project" value="UniProtKB-ARBA"/>
</dbReference>
<feature type="compositionally biased region" description="Low complexity" evidence="5">
    <location>
        <begin position="1975"/>
        <end position="1989"/>
    </location>
</feature>
<dbReference type="InterPro" id="IPR042104">
    <property type="entry name" value="PKS_dehydratase_sf"/>
</dbReference>
<dbReference type="SUPFAM" id="SSF53474">
    <property type="entry name" value="alpha/beta-Hydrolases"/>
    <property type="match status" value="1"/>
</dbReference>
<dbReference type="InterPro" id="IPR006162">
    <property type="entry name" value="Ppantetheine_attach_site"/>
</dbReference>
<dbReference type="InterPro" id="IPR016036">
    <property type="entry name" value="Malonyl_transacylase_ACP-bd"/>
</dbReference>
<feature type="active site" description="Proton acceptor; for dehydratase activity" evidence="4">
    <location>
        <position position="1391"/>
    </location>
</feature>
<dbReference type="Gene3D" id="3.30.70.3290">
    <property type="match status" value="1"/>
</dbReference>
<dbReference type="SMART" id="SM00827">
    <property type="entry name" value="PKS_AT"/>
    <property type="match status" value="1"/>
</dbReference>
<feature type="region of interest" description="C-terminal hotdog fold" evidence="4">
    <location>
        <begin position="1522"/>
        <end position="1676"/>
    </location>
</feature>
<evidence type="ECO:0000256" key="5">
    <source>
        <dbReference type="SAM" id="MobiDB-lite"/>
    </source>
</evidence>
<dbReference type="eggNOG" id="KOG1202">
    <property type="taxonomic scope" value="Eukaryota"/>
</dbReference>
<dbReference type="GO" id="GO:0004315">
    <property type="term" value="F:3-oxoacyl-[acyl-carrier-protein] synthase activity"/>
    <property type="evidence" value="ECO:0007669"/>
    <property type="project" value="InterPro"/>
</dbReference>
<organism evidence="9 10">
    <name type="scientific">Thermothelomyces thermophilus (strain ATCC 42464 / BCRC 31852 / DSM 1799)</name>
    <name type="common">Sporotrichum thermophile</name>
    <dbReference type="NCBI Taxonomy" id="573729"/>
    <lineage>
        <taxon>Eukaryota</taxon>
        <taxon>Fungi</taxon>
        <taxon>Dikarya</taxon>
        <taxon>Ascomycota</taxon>
        <taxon>Pezizomycotina</taxon>
        <taxon>Sordariomycetes</taxon>
        <taxon>Sordariomycetidae</taxon>
        <taxon>Sordariales</taxon>
        <taxon>Chaetomiaceae</taxon>
        <taxon>Thermothelomyces</taxon>
    </lineage>
</organism>
<dbReference type="SMART" id="SM00825">
    <property type="entry name" value="PKS_KS"/>
    <property type="match status" value="1"/>
</dbReference>
<keyword evidence="3" id="KW-0808">Transferase</keyword>
<dbReference type="Pfam" id="PF00550">
    <property type="entry name" value="PP-binding"/>
    <property type="match status" value="2"/>
</dbReference>
<dbReference type="PROSITE" id="PS00012">
    <property type="entry name" value="PHOSPHOPANTETHEINE"/>
    <property type="match status" value="2"/>
</dbReference>
<dbReference type="Pfam" id="PF16073">
    <property type="entry name" value="SAT"/>
    <property type="match status" value="1"/>
</dbReference>
<dbReference type="InterPro" id="IPR032088">
    <property type="entry name" value="SAT"/>
</dbReference>
<gene>
    <name evidence="9" type="ORF">MYCTH_105482</name>
</gene>
<evidence type="ECO:0000256" key="2">
    <source>
        <dbReference type="ARBA" id="ARBA00022553"/>
    </source>
</evidence>
<dbReference type="InterPro" id="IPR036736">
    <property type="entry name" value="ACP-like_sf"/>
</dbReference>
<dbReference type="GO" id="GO:0031177">
    <property type="term" value="F:phosphopantetheine binding"/>
    <property type="evidence" value="ECO:0007669"/>
    <property type="project" value="InterPro"/>
</dbReference>
<evidence type="ECO:0000259" key="7">
    <source>
        <dbReference type="PROSITE" id="PS52004"/>
    </source>
</evidence>
<dbReference type="InParanoid" id="G2QMK9"/>
<dbReference type="OMA" id="FRATMQH"/>
<feature type="domain" description="Ketosynthase family 3 (KS3)" evidence="7">
    <location>
        <begin position="398"/>
        <end position="840"/>
    </location>
</feature>
<dbReference type="InterPro" id="IPR029058">
    <property type="entry name" value="AB_hydrolase_fold"/>
</dbReference>
<dbReference type="PROSITE" id="PS00606">
    <property type="entry name" value="KS3_1"/>
    <property type="match status" value="1"/>
</dbReference>
<feature type="domain" description="PKS/mFAS DH" evidence="8">
    <location>
        <begin position="1359"/>
        <end position="1676"/>
    </location>
</feature>
<feature type="region of interest" description="N-terminal hotdog fold" evidence="4">
    <location>
        <begin position="1359"/>
        <end position="1494"/>
    </location>
</feature>
<feature type="domain" description="Carrier" evidence="6">
    <location>
        <begin position="1845"/>
        <end position="1922"/>
    </location>
</feature>
<dbReference type="Pfam" id="PF00975">
    <property type="entry name" value="Thioesterase"/>
    <property type="match status" value="1"/>
</dbReference>
<dbReference type="GeneID" id="11506234"/>
<evidence type="ECO:0000259" key="8">
    <source>
        <dbReference type="PROSITE" id="PS52019"/>
    </source>
</evidence>
<dbReference type="InterPro" id="IPR050091">
    <property type="entry name" value="PKS_NRPS_Biosynth_Enz"/>
</dbReference>
<dbReference type="STRING" id="573729.G2QMK9"/>
<accession>G2QMK9</accession>
<dbReference type="Pfam" id="PF00698">
    <property type="entry name" value="Acyl_transf_1"/>
    <property type="match status" value="1"/>
</dbReference>
<dbReference type="PROSITE" id="PS52019">
    <property type="entry name" value="PKS_MFAS_DH"/>
    <property type="match status" value="1"/>
</dbReference>
<evidence type="ECO:0000256" key="4">
    <source>
        <dbReference type="PROSITE-ProRule" id="PRU01363"/>
    </source>
</evidence>
<feature type="active site" description="Proton donor; for dehydratase activity" evidence="4">
    <location>
        <position position="1586"/>
    </location>
</feature>
<dbReference type="InterPro" id="IPR009081">
    <property type="entry name" value="PP-bd_ACP"/>
</dbReference>
<dbReference type="InterPro" id="IPR020841">
    <property type="entry name" value="PKS_Beta-ketoAc_synthase_dom"/>
</dbReference>
<dbReference type="Pfam" id="PF22621">
    <property type="entry name" value="CurL-like_PKS_C"/>
    <property type="match status" value="1"/>
</dbReference>
<dbReference type="InterPro" id="IPR016039">
    <property type="entry name" value="Thiolase-like"/>
</dbReference>
<feature type="region of interest" description="Disordered" evidence="5">
    <location>
        <begin position="1682"/>
        <end position="1701"/>
    </location>
</feature>
<dbReference type="Pfam" id="PF00109">
    <property type="entry name" value="ketoacyl-synt"/>
    <property type="match status" value="1"/>
</dbReference>
<dbReference type="VEuPathDB" id="FungiDB:MYCTH_105482"/>
<dbReference type="InterPro" id="IPR001227">
    <property type="entry name" value="Ac_transferase_dom_sf"/>
</dbReference>
<dbReference type="Gene3D" id="1.10.1200.10">
    <property type="entry name" value="ACP-like"/>
    <property type="match status" value="2"/>
</dbReference>
<evidence type="ECO:0000256" key="3">
    <source>
        <dbReference type="ARBA" id="ARBA00022679"/>
    </source>
</evidence>
<dbReference type="EMBL" id="CP003007">
    <property type="protein sequence ID" value="AEO61189.1"/>
    <property type="molecule type" value="Genomic_DNA"/>
</dbReference>
<dbReference type="SUPFAM" id="SSF55048">
    <property type="entry name" value="Probable ACP-binding domain of malonyl-CoA ACP transacylase"/>
    <property type="match status" value="1"/>
</dbReference>
<dbReference type="PANTHER" id="PTHR43775:SF45">
    <property type="entry name" value="CONIDIAL PIGMENT POLYKETIDE SYNTHASE ALB1"/>
    <property type="match status" value="1"/>
</dbReference>
<keyword evidence="10" id="KW-1185">Reference proteome</keyword>
<dbReference type="CDD" id="cd00833">
    <property type="entry name" value="PKS"/>
    <property type="match status" value="1"/>
</dbReference>
<feature type="region of interest" description="Disordered" evidence="5">
    <location>
        <begin position="1926"/>
        <end position="2038"/>
    </location>
</feature>
<dbReference type="HOGENOM" id="CLU_000022_6_0_1"/>
<dbReference type="InterPro" id="IPR049900">
    <property type="entry name" value="PKS_mFAS_DH"/>
</dbReference>
<dbReference type="PROSITE" id="PS50075">
    <property type="entry name" value="CARRIER"/>
    <property type="match status" value="2"/>
</dbReference>
<dbReference type="SUPFAM" id="SSF53901">
    <property type="entry name" value="Thiolase-like"/>
    <property type="match status" value="1"/>
</dbReference>
<dbReference type="PROSITE" id="PS52004">
    <property type="entry name" value="KS3_2"/>
    <property type="match status" value="1"/>
</dbReference>
<dbReference type="Pfam" id="PF02801">
    <property type="entry name" value="Ketoacyl-synt_C"/>
    <property type="match status" value="1"/>
</dbReference>
<evidence type="ECO:0000313" key="10">
    <source>
        <dbReference type="Proteomes" id="UP000007322"/>
    </source>
</evidence>
<dbReference type="Gene3D" id="3.40.47.10">
    <property type="match status" value="1"/>
</dbReference>
<dbReference type="InterPro" id="IPR014030">
    <property type="entry name" value="Ketoacyl_synth_N"/>
</dbReference>
<dbReference type="PANTHER" id="PTHR43775">
    <property type="entry name" value="FATTY ACID SYNTHASE"/>
    <property type="match status" value="1"/>
</dbReference>
<dbReference type="SMART" id="SM00823">
    <property type="entry name" value="PKS_PP"/>
    <property type="match status" value="2"/>
</dbReference>
<evidence type="ECO:0000313" key="9">
    <source>
        <dbReference type="EMBL" id="AEO61189.1"/>
    </source>
</evidence>
<dbReference type="GO" id="GO:0006633">
    <property type="term" value="P:fatty acid biosynthetic process"/>
    <property type="evidence" value="ECO:0007669"/>
    <property type="project" value="InterPro"/>
</dbReference>
<dbReference type="Proteomes" id="UP000007322">
    <property type="component" value="Chromosome 6"/>
</dbReference>
<dbReference type="SUPFAM" id="SSF52151">
    <property type="entry name" value="FabD/lysophospholipase-like"/>
    <property type="match status" value="1"/>
</dbReference>
<dbReference type="Pfam" id="PF14765">
    <property type="entry name" value="PS-DH"/>
    <property type="match status" value="1"/>
</dbReference>